<dbReference type="Proteomes" id="UP000270296">
    <property type="component" value="Unassembled WGS sequence"/>
</dbReference>
<keyword evidence="5" id="KW-0808">Transferase</keyword>
<reference evidence="15" key="1">
    <citation type="submission" date="2016-06" db="UniProtKB">
        <authorList>
            <consortium name="WormBaseParasite"/>
        </authorList>
    </citation>
    <scope>IDENTIFICATION</scope>
</reference>
<dbReference type="EMBL" id="UZAM01006885">
    <property type="protein sequence ID" value="VDO94895.1"/>
    <property type="molecule type" value="Genomic_DNA"/>
</dbReference>
<dbReference type="GO" id="GO:0030166">
    <property type="term" value="P:proteoglycan biosynthetic process"/>
    <property type="evidence" value="ECO:0007669"/>
    <property type="project" value="TreeGrafter"/>
</dbReference>
<dbReference type="GO" id="GO:0005794">
    <property type="term" value="C:Golgi apparatus"/>
    <property type="evidence" value="ECO:0007669"/>
    <property type="project" value="TreeGrafter"/>
</dbReference>
<reference evidence="13 14" key="2">
    <citation type="submission" date="2018-11" db="EMBL/GenBank/DDBJ databases">
        <authorList>
            <consortium name="Pathogen Informatics"/>
        </authorList>
    </citation>
    <scope>NUCLEOTIDE SEQUENCE [LARGE SCALE GENOMIC DNA]</scope>
</reference>
<dbReference type="InterPro" id="IPR003859">
    <property type="entry name" value="Galactosyl_T"/>
</dbReference>
<evidence type="ECO:0000256" key="6">
    <source>
        <dbReference type="ARBA" id="ARBA00022692"/>
    </source>
</evidence>
<organism evidence="15">
    <name type="scientific">Soboliphyme baturini</name>
    <dbReference type="NCBI Taxonomy" id="241478"/>
    <lineage>
        <taxon>Eukaryota</taxon>
        <taxon>Metazoa</taxon>
        <taxon>Ecdysozoa</taxon>
        <taxon>Nematoda</taxon>
        <taxon>Enoplea</taxon>
        <taxon>Dorylaimia</taxon>
        <taxon>Dioctophymatida</taxon>
        <taxon>Dioctophymatoidea</taxon>
        <taxon>Soboliphymatidae</taxon>
        <taxon>Soboliphyme</taxon>
    </lineage>
</organism>
<dbReference type="Gene3D" id="3.90.550.10">
    <property type="entry name" value="Spore Coat Polysaccharide Biosynthesis Protein SpsA, Chain A"/>
    <property type="match status" value="1"/>
</dbReference>
<proteinExistence type="inferred from homology"/>
<keyword evidence="9" id="KW-0472">Membrane</keyword>
<dbReference type="UniPathway" id="UPA00378"/>
<dbReference type="InterPro" id="IPR029044">
    <property type="entry name" value="Nucleotide-diphossugar_trans"/>
</dbReference>
<keyword evidence="8" id="KW-1133">Transmembrane helix</keyword>
<comment type="similarity">
    <text evidence="3">Belongs to the glycosyltransferase 7 family.</text>
</comment>
<feature type="domain" description="Galactosyltransferase C-terminal" evidence="11">
    <location>
        <begin position="93"/>
        <end position="169"/>
    </location>
</feature>
<dbReference type="WBParaSite" id="SBAD_0000168601-mRNA-1">
    <property type="protein sequence ID" value="SBAD_0000168601-mRNA-1"/>
    <property type="gene ID" value="SBAD_0000168601"/>
</dbReference>
<dbReference type="SUPFAM" id="SSF53448">
    <property type="entry name" value="Nucleotide-diphospho-sugar transferases"/>
    <property type="match status" value="1"/>
</dbReference>
<evidence type="ECO:0000256" key="8">
    <source>
        <dbReference type="ARBA" id="ARBA00022989"/>
    </source>
</evidence>
<dbReference type="PANTHER" id="PTHR19300:SF30">
    <property type="entry name" value="BETA-1,4-GALACTOSYLTRANSFERASE 7"/>
    <property type="match status" value="1"/>
</dbReference>
<dbReference type="PANTHER" id="PTHR19300">
    <property type="entry name" value="BETA-1,4-GALACTOSYLTRANSFERASE"/>
    <property type="match status" value="1"/>
</dbReference>
<keyword evidence="4" id="KW-0328">Glycosyltransferase</keyword>
<evidence type="ECO:0000256" key="9">
    <source>
        <dbReference type="ARBA" id="ARBA00023136"/>
    </source>
</evidence>
<evidence type="ECO:0000256" key="5">
    <source>
        <dbReference type="ARBA" id="ARBA00022679"/>
    </source>
</evidence>
<evidence type="ECO:0000256" key="1">
    <source>
        <dbReference type="ARBA" id="ARBA00004606"/>
    </source>
</evidence>
<name>A0A183IDB8_9BILA</name>
<keyword evidence="10" id="KW-0325">Glycoprotein</keyword>
<evidence type="ECO:0000313" key="13">
    <source>
        <dbReference type="EMBL" id="VDO94895.1"/>
    </source>
</evidence>
<dbReference type="GO" id="GO:0005975">
    <property type="term" value="P:carbohydrate metabolic process"/>
    <property type="evidence" value="ECO:0007669"/>
    <property type="project" value="InterPro"/>
</dbReference>
<evidence type="ECO:0000256" key="7">
    <source>
        <dbReference type="ARBA" id="ARBA00022968"/>
    </source>
</evidence>
<dbReference type="InterPro" id="IPR027995">
    <property type="entry name" value="Galactosyl_T_N"/>
</dbReference>
<evidence type="ECO:0000313" key="15">
    <source>
        <dbReference type="WBParaSite" id="SBAD_0000168601-mRNA-1"/>
    </source>
</evidence>
<comment type="subcellular location">
    <subcellularLocation>
        <location evidence="1">Membrane</location>
        <topology evidence="1">Single-pass type II membrane protein</topology>
    </subcellularLocation>
</comment>
<keyword evidence="7" id="KW-0735">Signal-anchor</keyword>
<keyword evidence="6" id="KW-0812">Transmembrane</keyword>
<dbReference type="InterPro" id="IPR027791">
    <property type="entry name" value="Galactosyl_T_C"/>
</dbReference>
<dbReference type="Pfam" id="PF02709">
    <property type="entry name" value="Glyco_transf_7C"/>
    <property type="match status" value="1"/>
</dbReference>
<dbReference type="PRINTS" id="PR02050">
    <property type="entry name" value="B14GALTRFASE"/>
</dbReference>
<comment type="pathway">
    <text evidence="2">Protein modification; protein glycosylation.</text>
</comment>
<dbReference type="AlphaFoldDB" id="A0A183IDB8"/>
<evidence type="ECO:0000256" key="3">
    <source>
        <dbReference type="ARBA" id="ARBA00005735"/>
    </source>
</evidence>
<dbReference type="GO" id="GO:0046525">
    <property type="term" value="F:xylosylprotein 4-beta-galactosyltransferase activity"/>
    <property type="evidence" value="ECO:0007669"/>
    <property type="project" value="TreeGrafter"/>
</dbReference>
<feature type="domain" description="Galactosyltransferase N-terminal" evidence="12">
    <location>
        <begin position="2"/>
        <end position="83"/>
    </location>
</feature>
<evidence type="ECO:0000259" key="11">
    <source>
        <dbReference type="Pfam" id="PF02709"/>
    </source>
</evidence>
<accession>A0A183IDB8</accession>
<dbReference type="OrthoDB" id="6020664at2759"/>
<evidence type="ECO:0000313" key="14">
    <source>
        <dbReference type="Proteomes" id="UP000270296"/>
    </source>
</evidence>
<gene>
    <name evidence="13" type="ORF">SBAD_LOCUS1612</name>
</gene>
<evidence type="ECO:0000259" key="12">
    <source>
        <dbReference type="Pfam" id="PF13733"/>
    </source>
</evidence>
<dbReference type="GO" id="GO:0016020">
    <property type="term" value="C:membrane"/>
    <property type="evidence" value="ECO:0007669"/>
    <property type="project" value="UniProtKB-SubCell"/>
</dbReference>
<evidence type="ECO:0000256" key="2">
    <source>
        <dbReference type="ARBA" id="ARBA00004922"/>
    </source>
</evidence>
<protein>
    <submittedName>
        <fullName evidence="15">Beta-1,4-galactosyltransferase 7</fullName>
    </submittedName>
</protein>
<evidence type="ECO:0000256" key="4">
    <source>
        <dbReference type="ARBA" id="ARBA00022676"/>
    </source>
</evidence>
<sequence length="239" mass="28342">MHRLCIVVPFRNRFEELLAFVPHISTFLRKTGINSFVIIIVNQVDSYRFNRASLVNVGYHECQRQNCDYLCMHDVDLLPLNLKLDYGFPALGPYHIASPEYHPKYHYQKFIGGILLLTMQQYKQVNGMSNRYWGWGLEDDEFYLRLKDAGLSIQRPRNLRTNSTNTFLHIHDRVVRRRDYARYGKQREETRKRDRVTGLQSVQYTLVKRVEMNIEREPFTLLNVKLHCNVSLTPWCSPS</sequence>
<evidence type="ECO:0000256" key="10">
    <source>
        <dbReference type="ARBA" id="ARBA00023180"/>
    </source>
</evidence>
<keyword evidence="14" id="KW-1185">Reference proteome</keyword>
<dbReference type="Pfam" id="PF13733">
    <property type="entry name" value="Glyco_transf_7N"/>
    <property type="match status" value="1"/>
</dbReference>